<dbReference type="AlphaFoldDB" id="A0A3M7PWY8"/>
<evidence type="ECO:0000256" key="9">
    <source>
        <dbReference type="ARBA" id="ARBA00048348"/>
    </source>
</evidence>
<dbReference type="OrthoDB" id="429145at2759"/>
<name>A0A3M7PWY8_BRAPC</name>
<gene>
    <name evidence="12" type="ORF">BpHYR1_040346</name>
</gene>
<evidence type="ECO:0000256" key="6">
    <source>
        <dbReference type="ARBA" id="ARBA00022723"/>
    </source>
</evidence>
<dbReference type="PROSITE" id="PS00162">
    <property type="entry name" value="ALPHA_CA_1"/>
    <property type="match status" value="1"/>
</dbReference>
<protein>
    <recommendedName>
        <fullName evidence="4 10">Carbonic anhydrase</fullName>
        <ecNumber evidence="4 10">4.2.1.1</ecNumber>
    </recommendedName>
</protein>
<dbReference type="PANTHER" id="PTHR18952">
    <property type="entry name" value="CARBONIC ANHYDRASE"/>
    <property type="match status" value="1"/>
</dbReference>
<dbReference type="InterPro" id="IPR001148">
    <property type="entry name" value="CA_dom"/>
</dbReference>
<evidence type="ECO:0000256" key="8">
    <source>
        <dbReference type="ARBA" id="ARBA00023239"/>
    </source>
</evidence>
<dbReference type="GO" id="GO:0004089">
    <property type="term" value="F:carbonate dehydratase activity"/>
    <property type="evidence" value="ECO:0007669"/>
    <property type="project" value="UniProtKB-UniRule"/>
</dbReference>
<comment type="function">
    <text evidence="10">Reversible hydration of carbon dioxide.</text>
</comment>
<comment type="cofactor">
    <cofactor evidence="1 10">
        <name>Zn(2+)</name>
        <dbReference type="ChEBI" id="CHEBI:29105"/>
    </cofactor>
</comment>
<keyword evidence="5" id="KW-0964">Secreted</keyword>
<evidence type="ECO:0000256" key="3">
    <source>
        <dbReference type="ARBA" id="ARBA00010718"/>
    </source>
</evidence>
<comment type="subcellular location">
    <subcellularLocation>
        <location evidence="2">Secreted</location>
        <location evidence="2">Extracellular space</location>
        <location evidence="2">Extracellular matrix</location>
    </subcellularLocation>
</comment>
<comment type="similarity">
    <text evidence="3 10">Belongs to the alpha-carbonic anhydrase family.</text>
</comment>
<keyword evidence="8 10" id="KW-0456">Lyase</keyword>
<evidence type="ECO:0000313" key="12">
    <source>
        <dbReference type="EMBL" id="RNA03305.1"/>
    </source>
</evidence>
<dbReference type="InterPro" id="IPR018338">
    <property type="entry name" value="Carbonic_anhydrase_a-class_CS"/>
</dbReference>
<evidence type="ECO:0000313" key="13">
    <source>
        <dbReference type="Proteomes" id="UP000276133"/>
    </source>
</evidence>
<dbReference type="Proteomes" id="UP000276133">
    <property type="component" value="Unassembled WGS sequence"/>
</dbReference>
<dbReference type="GO" id="GO:0005737">
    <property type="term" value="C:cytoplasm"/>
    <property type="evidence" value="ECO:0007669"/>
    <property type="project" value="TreeGrafter"/>
</dbReference>
<dbReference type="InterPro" id="IPR036398">
    <property type="entry name" value="CA_dom_sf"/>
</dbReference>
<dbReference type="SUPFAM" id="SSF51069">
    <property type="entry name" value="Carbonic anhydrase"/>
    <property type="match status" value="1"/>
</dbReference>
<dbReference type="EC" id="4.2.1.1" evidence="4 10"/>
<dbReference type="Gene3D" id="3.10.200.10">
    <property type="entry name" value="Alpha carbonic anhydrase"/>
    <property type="match status" value="1"/>
</dbReference>
<evidence type="ECO:0000256" key="1">
    <source>
        <dbReference type="ARBA" id="ARBA00001947"/>
    </source>
</evidence>
<keyword evidence="5" id="KW-0272">Extracellular matrix</keyword>
<keyword evidence="6 10" id="KW-0479">Metal-binding</keyword>
<keyword evidence="7 10" id="KW-0862">Zinc</keyword>
<dbReference type="InterPro" id="IPR023561">
    <property type="entry name" value="Carbonic_anhydrase_a-class"/>
</dbReference>
<dbReference type="PROSITE" id="PS51144">
    <property type="entry name" value="ALPHA_CA_2"/>
    <property type="match status" value="1"/>
</dbReference>
<comment type="catalytic activity">
    <reaction evidence="9 10">
        <text>hydrogencarbonate + H(+) = CO2 + H2O</text>
        <dbReference type="Rhea" id="RHEA:10748"/>
        <dbReference type="ChEBI" id="CHEBI:15377"/>
        <dbReference type="ChEBI" id="CHEBI:15378"/>
        <dbReference type="ChEBI" id="CHEBI:16526"/>
        <dbReference type="ChEBI" id="CHEBI:17544"/>
        <dbReference type="EC" id="4.2.1.1"/>
    </reaction>
</comment>
<evidence type="ECO:0000256" key="2">
    <source>
        <dbReference type="ARBA" id="ARBA00004498"/>
    </source>
</evidence>
<evidence type="ECO:0000256" key="5">
    <source>
        <dbReference type="ARBA" id="ARBA00022530"/>
    </source>
</evidence>
<dbReference type="CDD" id="cd00326">
    <property type="entry name" value="alpha_CA"/>
    <property type="match status" value="1"/>
</dbReference>
<evidence type="ECO:0000256" key="7">
    <source>
        <dbReference type="ARBA" id="ARBA00022833"/>
    </source>
</evidence>
<dbReference type="STRING" id="10195.A0A3M7PWY8"/>
<accession>A0A3M7PWY8</accession>
<evidence type="ECO:0000256" key="10">
    <source>
        <dbReference type="RuleBase" id="RU367011"/>
    </source>
</evidence>
<sequence length="278" mass="31260">MTESFELSKIGLEWGYQGEYGPLNWCSKFPHAAGNAQSPIDIQDKDAVFDQNLTKKPLKFFYDAQNFTTIVNTGSSFKISGLESANSGVVGGAVQDEHKFLQFHMHWGKDGSTGSEHLINGKCFAGELHFVNWNRKKYSNDSDAISTNGHDGLVVLGVLVNVGEHNSEFDKILNCIDDILLRDGAASIKQSLDVKKLFPSDVTSYWTYDGSLTTPPCTQCVKWIVFRECITLSDAQLAKLRQMYICKREDQCCEMFRIKDNFRPVCDLNGRKILKSFN</sequence>
<reference evidence="12 13" key="1">
    <citation type="journal article" date="2018" name="Sci. Rep.">
        <title>Genomic signatures of local adaptation to the degree of environmental predictability in rotifers.</title>
        <authorList>
            <person name="Franch-Gras L."/>
            <person name="Hahn C."/>
            <person name="Garcia-Roger E.M."/>
            <person name="Carmona M.J."/>
            <person name="Serra M."/>
            <person name="Gomez A."/>
        </authorList>
    </citation>
    <scope>NUCLEOTIDE SEQUENCE [LARGE SCALE GENOMIC DNA]</scope>
    <source>
        <strain evidence="12">HYR1</strain>
    </source>
</reference>
<dbReference type="PANTHER" id="PTHR18952:SF141">
    <property type="entry name" value="CARBONIC ANHYDRASE"/>
    <property type="match status" value="1"/>
</dbReference>
<evidence type="ECO:0000259" key="11">
    <source>
        <dbReference type="PROSITE" id="PS51144"/>
    </source>
</evidence>
<proteinExistence type="inferred from homology"/>
<evidence type="ECO:0000256" key="4">
    <source>
        <dbReference type="ARBA" id="ARBA00012925"/>
    </source>
</evidence>
<comment type="caution">
    <text evidence="12">The sequence shown here is derived from an EMBL/GenBank/DDBJ whole genome shotgun (WGS) entry which is preliminary data.</text>
</comment>
<dbReference type="Pfam" id="PF00194">
    <property type="entry name" value="Carb_anhydrase"/>
    <property type="match status" value="1"/>
</dbReference>
<dbReference type="SMART" id="SM01057">
    <property type="entry name" value="Carb_anhydrase"/>
    <property type="match status" value="1"/>
</dbReference>
<keyword evidence="13" id="KW-1185">Reference proteome</keyword>
<organism evidence="12 13">
    <name type="scientific">Brachionus plicatilis</name>
    <name type="common">Marine rotifer</name>
    <name type="synonym">Brachionus muelleri</name>
    <dbReference type="NCBI Taxonomy" id="10195"/>
    <lineage>
        <taxon>Eukaryota</taxon>
        <taxon>Metazoa</taxon>
        <taxon>Spiralia</taxon>
        <taxon>Gnathifera</taxon>
        <taxon>Rotifera</taxon>
        <taxon>Eurotatoria</taxon>
        <taxon>Monogononta</taxon>
        <taxon>Pseudotrocha</taxon>
        <taxon>Ploima</taxon>
        <taxon>Brachionidae</taxon>
        <taxon>Brachionus</taxon>
    </lineage>
</organism>
<dbReference type="GO" id="GO:0008270">
    <property type="term" value="F:zinc ion binding"/>
    <property type="evidence" value="ECO:0007669"/>
    <property type="project" value="UniProtKB-UniRule"/>
</dbReference>
<dbReference type="EMBL" id="REGN01008547">
    <property type="protein sequence ID" value="RNA03305.1"/>
    <property type="molecule type" value="Genomic_DNA"/>
</dbReference>
<feature type="domain" description="Alpha-carbonic anhydrase" evidence="11">
    <location>
        <begin position="12"/>
        <end position="277"/>
    </location>
</feature>